<evidence type="ECO:0000313" key="1">
    <source>
        <dbReference type="EMBL" id="KAK9150230.1"/>
    </source>
</evidence>
<dbReference type="AlphaFoldDB" id="A0AAP0KE06"/>
<keyword evidence="2" id="KW-1185">Reference proteome</keyword>
<accession>A0AAP0KE06</accession>
<reference evidence="1 2" key="1">
    <citation type="submission" date="2024-01" db="EMBL/GenBank/DDBJ databases">
        <title>Genome assemblies of Stephania.</title>
        <authorList>
            <person name="Yang L."/>
        </authorList>
    </citation>
    <scope>NUCLEOTIDE SEQUENCE [LARGE SCALE GENOMIC DNA]</scope>
    <source>
        <strain evidence="1">YNDBR</strain>
        <tissue evidence="1">Leaf</tissue>
    </source>
</reference>
<proteinExistence type="predicted"/>
<protein>
    <submittedName>
        <fullName evidence="1">Uncharacterized protein</fullName>
    </submittedName>
</protein>
<evidence type="ECO:0000313" key="2">
    <source>
        <dbReference type="Proteomes" id="UP001420932"/>
    </source>
</evidence>
<gene>
    <name evidence="1" type="ORF">Syun_008539</name>
</gene>
<organism evidence="1 2">
    <name type="scientific">Stephania yunnanensis</name>
    <dbReference type="NCBI Taxonomy" id="152371"/>
    <lineage>
        <taxon>Eukaryota</taxon>
        <taxon>Viridiplantae</taxon>
        <taxon>Streptophyta</taxon>
        <taxon>Embryophyta</taxon>
        <taxon>Tracheophyta</taxon>
        <taxon>Spermatophyta</taxon>
        <taxon>Magnoliopsida</taxon>
        <taxon>Ranunculales</taxon>
        <taxon>Menispermaceae</taxon>
        <taxon>Menispermoideae</taxon>
        <taxon>Cissampelideae</taxon>
        <taxon>Stephania</taxon>
    </lineage>
</organism>
<dbReference type="EMBL" id="JBBNAF010000004">
    <property type="protein sequence ID" value="KAK9150230.1"/>
    <property type="molecule type" value="Genomic_DNA"/>
</dbReference>
<name>A0AAP0KE06_9MAGN</name>
<comment type="caution">
    <text evidence="1">The sequence shown here is derived from an EMBL/GenBank/DDBJ whole genome shotgun (WGS) entry which is preliminary data.</text>
</comment>
<dbReference type="Proteomes" id="UP001420932">
    <property type="component" value="Unassembled WGS sequence"/>
</dbReference>
<sequence length="97" mass="10878">MAGSVLEHTTVLVDEMMSLGSNLMDVNVALIKYYIEHNLYHFEAWGEQNVNQERYSTIGRGGRGGKARKGSTLASRVEVVPPELKRLTSTNRKKKVD</sequence>